<protein>
    <submittedName>
        <fullName evidence="1">Uncharacterized protein</fullName>
    </submittedName>
</protein>
<sequence length="59" mass="6811">MQKKTTEVPKKHSYCKDCLQMSLFFNGLGRSPATSVLYFTFYDIPGMSSLTPPETTWYH</sequence>
<accession>A0A0A9EQ40</accession>
<proteinExistence type="predicted"/>
<evidence type="ECO:0000313" key="1">
    <source>
        <dbReference type="EMBL" id="JAD98112.1"/>
    </source>
</evidence>
<dbReference type="AlphaFoldDB" id="A0A0A9EQ40"/>
<reference evidence="1" key="2">
    <citation type="journal article" date="2015" name="Data Brief">
        <title>Shoot transcriptome of the giant reed, Arundo donax.</title>
        <authorList>
            <person name="Barrero R.A."/>
            <person name="Guerrero F.D."/>
            <person name="Moolhuijzen P."/>
            <person name="Goolsby J.A."/>
            <person name="Tidwell J."/>
            <person name="Bellgard S.E."/>
            <person name="Bellgard M.I."/>
        </authorList>
    </citation>
    <scope>NUCLEOTIDE SEQUENCE</scope>
    <source>
        <tissue evidence="1">Shoot tissue taken approximately 20 cm above the soil surface</tissue>
    </source>
</reference>
<reference evidence="1" key="1">
    <citation type="submission" date="2014-09" db="EMBL/GenBank/DDBJ databases">
        <authorList>
            <person name="Magalhaes I.L.F."/>
            <person name="Oliveira U."/>
            <person name="Santos F.R."/>
            <person name="Vidigal T.H.D.A."/>
            <person name="Brescovit A.D."/>
            <person name="Santos A.J."/>
        </authorList>
    </citation>
    <scope>NUCLEOTIDE SEQUENCE</scope>
    <source>
        <tissue evidence="1">Shoot tissue taken approximately 20 cm above the soil surface</tissue>
    </source>
</reference>
<name>A0A0A9EQ40_ARUDO</name>
<organism evidence="1">
    <name type="scientific">Arundo donax</name>
    <name type="common">Giant reed</name>
    <name type="synonym">Donax arundinaceus</name>
    <dbReference type="NCBI Taxonomy" id="35708"/>
    <lineage>
        <taxon>Eukaryota</taxon>
        <taxon>Viridiplantae</taxon>
        <taxon>Streptophyta</taxon>
        <taxon>Embryophyta</taxon>
        <taxon>Tracheophyta</taxon>
        <taxon>Spermatophyta</taxon>
        <taxon>Magnoliopsida</taxon>
        <taxon>Liliopsida</taxon>
        <taxon>Poales</taxon>
        <taxon>Poaceae</taxon>
        <taxon>PACMAD clade</taxon>
        <taxon>Arundinoideae</taxon>
        <taxon>Arundineae</taxon>
        <taxon>Arundo</taxon>
    </lineage>
</organism>
<dbReference type="EMBL" id="GBRH01199783">
    <property type="protein sequence ID" value="JAD98112.1"/>
    <property type="molecule type" value="Transcribed_RNA"/>
</dbReference>